<comment type="caution">
    <text evidence="2">The sequence shown here is derived from an EMBL/GenBank/DDBJ whole genome shotgun (WGS) entry which is preliminary data.</text>
</comment>
<evidence type="ECO:0008006" key="3">
    <source>
        <dbReference type="Google" id="ProtNLM"/>
    </source>
</evidence>
<evidence type="ECO:0000256" key="1">
    <source>
        <dbReference type="SAM" id="Phobius"/>
    </source>
</evidence>
<dbReference type="EMBL" id="DSUH01000020">
    <property type="protein sequence ID" value="HGU31387.1"/>
    <property type="molecule type" value="Genomic_DNA"/>
</dbReference>
<accession>A0A7C4MMM0</accession>
<name>A0A7C4MMM0_9BACT</name>
<keyword evidence="1" id="KW-0472">Membrane</keyword>
<dbReference type="AlphaFoldDB" id="A0A7C4MMM0"/>
<proteinExistence type="predicted"/>
<evidence type="ECO:0000313" key="2">
    <source>
        <dbReference type="EMBL" id="HGU31387.1"/>
    </source>
</evidence>
<reference evidence="2" key="1">
    <citation type="journal article" date="2020" name="mSystems">
        <title>Genome- and Community-Level Interaction Insights into Carbon Utilization and Element Cycling Functions of Hydrothermarchaeota in Hydrothermal Sediment.</title>
        <authorList>
            <person name="Zhou Z."/>
            <person name="Liu Y."/>
            <person name="Xu W."/>
            <person name="Pan J."/>
            <person name="Luo Z.H."/>
            <person name="Li M."/>
        </authorList>
    </citation>
    <scope>NUCLEOTIDE SEQUENCE [LARGE SCALE GENOMIC DNA]</scope>
    <source>
        <strain evidence="2">SpSt-477</strain>
    </source>
</reference>
<dbReference type="Gene3D" id="3.90.20.10">
    <property type="match status" value="1"/>
</dbReference>
<protein>
    <recommendedName>
        <fullName evidence="3">t-SNARE coiled-coil homology domain-containing protein</fullName>
    </recommendedName>
</protein>
<sequence>MKKRIIQWGHGFMTWICILGLVSSLWAEDGFTPSDRERLARVEATLTVFMQQIDKRFEQIDKRFEQVDKRFEQLDKRFEQIDKRFEDMDKRFDQMVQMFYTLAAIFTSLFVAVFGFAWWDRRSVIFSRQSAVGSGQL</sequence>
<feature type="transmembrane region" description="Helical" evidence="1">
    <location>
        <begin position="98"/>
        <end position="119"/>
    </location>
</feature>
<keyword evidence="1" id="KW-0812">Transmembrane</keyword>
<keyword evidence="1" id="KW-1133">Transmembrane helix</keyword>
<gene>
    <name evidence="2" type="ORF">ENS29_00855</name>
</gene>
<organism evidence="2">
    <name type="scientific">Desulfatirhabdium butyrativorans</name>
    <dbReference type="NCBI Taxonomy" id="340467"/>
    <lineage>
        <taxon>Bacteria</taxon>
        <taxon>Pseudomonadati</taxon>
        <taxon>Thermodesulfobacteriota</taxon>
        <taxon>Desulfobacteria</taxon>
        <taxon>Desulfobacterales</taxon>
        <taxon>Desulfatirhabdiaceae</taxon>
        <taxon>Desulfatirhabdium</taxon>
    </lineage>
</organism>